<proteinExistence type="predicted"/>
<name>A0A075I958_9ARCH</name>
<dbReference type="EMBL" id="KF901260">
    <property type="protein sequence ID" value="AIF24434.1"/>
    <property type="molecule type" value="Genomic_DNA"/>
</dbReference>
<dbReference type="AlphaFoldDB" id="A0A075I958"/>
<evidence type="ECO:0000313" key="1">
    <source>
        <dbReference type="EMBL" id="AIF24434.1"/>
    </source>
</evidence>
<accession>A0A075I958</accession>
<reference evidence="1" key="1">
    <citation type="journal article" date="2014" name="Genome Biol. Evol.">
        <title>Pangenome evidence for extensive interdomain horizontal transfer affecting lineage core and shell genes in uncultured planktonic thaumarchaeota and euryarchaeota.</title>
        <authorList>
            <person name="Deschamps P."/>
            <person name="Zivanovic Y."/>
            <person name="Moreira D."/>
            <person name="Rodriguez-Valera F."/>
            <person name="Lopez-Garcia P."/>
        </authorList>
    </citation>
    <scope>NUCLEOTIDE SEQUENCE</scope>
</reference>
<organism evidence="1">
    <name type="scientific">uncultured marine thaumarchaeote SAT1000_29_H07</name>
    <dbReference type="NCBI Taxonomy" id="1456403"/>
    <lineage>
        <taxon>Archaea</taxon>
        <taxon>Nitrososphaerota</taxon>
        <taxon>environmental samples</taxon>
    </lineage>
</organism>
<protein>
    <submittedName>
        <fullName evidence="1">Uncharacterized protein</fullName>
    </submittedName>
</protein>
<sequence>MINVESNSLNDSEQGMCWFCKKGRHSECMKQIPINMKTDGPHDCSFNTEMVPCTCTH</sequence>